<dbReference type="InterPro" id="IPR012337">
    <property type="entry name" value="RNaseH-like_sf"/>
</dbReference>
<keyword evidence="4" id="KW-1185">Reference proteome</keyword>
<evidence type="ECO:0000313" key="3">
    <source>
        <dbReference type="EMBL" id="KAK3198291.1"/>
    </source>
</evidence>
<feature type="compositionally biased region" description="Low complexity" evidence="1">
    <location>
        <begin position="10"/>
        <end position="27"/>
    </location>
</feature>
<dbReference type="AlphaFoldDB" id="A0AAE0A1M2"/>
<dbReference type="GO" id="GO:0046983">
    <property type="term" value="F:protein dimerization activity"/>
    <property type="evidence" value="ECO:0007669"/>
    <property type="project" value="InterPro"/>
</dbReference>
<gene>
    <name evidence="3" type="ORF">Dsin_021706</name>
</gene>
<feature type="region of interest" description="Disordered" evidence="1">
    <location>
        <begin position="9"/>
        <end position="31"/>
    </location>
</feature>
<evidence type="ECO:0000313" key="4">
    <source>
        <dbReference type="Proteomes" id="UP001281410"/>
    </source>
</evidence>
<evidence type="ECO:0000256" key="1">
    <source>
        <dbReference type="SAM" id="MobiDB-lite"/>
    </source>
</evidence>
<protein>
    <recommendedName>
        <fullName evidence="2">HAT C-terminal dimerisation domain-containing protein</fullName>
    </recommendedName>
</protein>
<accession>A0AAE0A1M2</accession>
<sequence length="160" mass="17959">MFLSYNLKYGPNNTSTNGSTPNENSSGDGQHVYRNVWDRLGIKGKRKVGENSTMVGSDLTKYIDTNWQSLLSEEESLNFDIMSWWKSHERSLHVLSIMVHDILTPSVSAIASKSAFSASGKVLDERRSRLGPDILEAVVCLKDWEDAEQRAQNGKIKLLL</sequence>
<dbReference type="PANTHER" id="PTHR23272:SF184">
    <property type="entry name" value="OS03G0311250 PROTEIN"/>
    <property type="match status" value="1"/>
</dbReference>
<dbReference type="PANTHER" id="PTHR23272">
    <property type="entry name" value="BED FINGER-RELATED"/>
    <property type="match status" value="1"/>
</dbReference>
<dbReference type="Pfam" id="PF05699">
    <property type="entry name" value="Dimer_Tnp_hAT"/>
    <property type="match status" value="1"/>
</dbReference>
<evidence type="ECO:0000259" key="2">
    <source>
        <dbReference type="Pfam" id="PF05699"/>
    </source>
</evidence>
<dbReference type="InterPro" id="IPR008906">
    <property type="entry name" value="HATC_C_dom"/>
</dbReference>
<reference evidence="3" key="1">
    <citation type="journal article" date="2023" name="Plant J.">
        <title>Genome sequences and population genomics provide insights into the demographic history, inbreeding, and mutation load of two 'living fossil' tree species of Dipteronia.</title>
        <authorList>
            <person name="Feng Y."/>
            <person name="Comes H.P."/>
            <person name="Chen J."/>
            <person name="Zhu S."/>
            <person name="Lu R."/>
            <person name="Zhang X."/>
            <person name="Li P."/>
            <person name="Qiu J."/>
            <person name="Olsen K.M."/>
            <person name="Qiu Y."/>
        </authorList>
    </citation>
    <scope>NUCLEOTIDE SEQUENCE</scope>
    <source>
        <strain evidence="3">NBL</strain>
    </source>
</reference>
<feature type="domain" description="HAT C-terminal dimerisation" evidence="2">
    <location>
        <begin position="74"/>
        <end position="144"/>
    </location>
</feature>
<organism evidence="3 4">
    <name type="scientific">Dipteronia sinensis</name>
    <dbReference type="NCBI Taxonomy" id="43782"/>
    <lineage>
        <taxon>Eukaryota</taxon>
        <taxon>Viridiplantae</taxon>
        <taxon>Streptophyta</taxon>
        <taxon>Embryophyta</taxon>
        <taxon>Tracheophyta</taxon>
        <taxon>Spermatophyta</taxon>
        <taxon>Magnoliopsida</taxon>
        <taxon>eudicotyledons</taxon>
        <taxon>Gunneridae</taxon>
        <taxon>Pentapetalae</taxon>
        <taxon>rosids</taxon>
        <taxon>malvids</taxon>
        <taxon>Sapindales</taxon>
        <taxon>Sapindaceae</taxon>
        <taxon>Hippocastanoideae</taxon>
        <taxon>Acereae</taxon>
        <taxon>Dipteronia</taxon>
    </lineage>
</organism>
<comment type="caution">
    <text evidence="3">The sequence shown here is derived from an EMBL/GenBank/DDBJ whole genome shotgun (WGS) entry which is preliminary data.</text>
</comment>
<dbReference type="SUPFAM" id="SSF53098">
    <property type="entry name" value="Ribonuclease H-like"/>
    <property type="match status" value="1"/>
</dbReference>
<dbReference type="Proteomes" id="UP001281410">
    <property type="component" value="Unassembled WGS sequence"/>
</dbReference>
<name>A0AAE0A1M2_9ROSI</name>
<dbReference type="EMBL" id="JANJYJ010000007">
    <property type="protein sequence ID" value="KAK3198291.1"/>
    <property type="molecule type" value="Genomic_DNA"/>
</dbReference>
<proteinExistence type="predicted"/>